<protein>
    <submittedName>
        <fullName evidence="1">Uncharacterized protein</fullName>
    </submittedName>
</protein>
<dbReference type="AlphaFoldDB" id="A0A0A9FX23"/>
<proteinExistence type="predicted"/>
<name>A0A0A9FX23_ARUDO</name>
<reference evidence="1" key="2">
    <citation type="journal article" date="2015" name="Data Brief">
        <title>Shoot transcriptome of the giant reed, Arundo donax.</title>
        <authorList>
            <person name="Barrero R.A."/>
            <person name="Guerrero F.D."/>
            <person name="Moolhuijzen P."/>
            <person name="Goolsby J.A."/>
            <person name="Tidwell J."/>
            <person name="Bellgard S.E."/>
            <person name="Bellgard M.I."/>
        </authorList>
    </citation>
    <scope>NUCLEOTIDE SEQUENCE</scope>
    <source>
        <tissue evidence="1">Shoot tissue taken approximately 20 cm above the soil surface</tissue>
    </source>
</reference>
<organism evidence="1">
    <name type="scientific">Arundo donax</name>
    <name type="common">Giant reed</name>
    <name type="synonym">Donax arundinaceus</name>
    <dbReference type="NCBI Taxonomy" id="35708"/>
    <lineage>
        <taxon>Eukaryota</taxon>
        <taxon>Viridiplantae</taxon>
        <taxon>Streptophyta</taxon>
        <taxon>Embryophyta</taxon>
        <taxon>Tracheophyta</taxon>
        <taxon>Spermatophyta</taxon>
        <taxon>Magnoliopsida</taxon>
        <taxon>Liliopsida</taxon>
        <taxon>Poales</taxon>
        <taxon>Poaceae</taxon>
        <taxon>PACMAD clade</taxon>
        <taxon>Arundinoideae</taxon>
        <taxon>Arundineae</taxon>
        <taxon>Arundo</taxon>
    </lineage>
</organism>
<sequence>MLPLDQTVAVYLFGERRTGNLLER</sequence>
<evidence type="ECO:0000313" key="1">
    <source>
        <dbReference type="EMBL" id="JAE15769.1"/>
    </source>
</evidence>
<reference evidence="1" key="1">
    <citation type="submission" date="2014-09" db="EMBL/GenBank/DDBJ databases">
        <authorList>
            <person name="Magalhaes I.L.F."/>
            <person name="Oliveira U."/>
            <person name="Santos F.R."/>
            <person name="Vidigal T.H.D.A."/>
            <person name="Brescovit A.D."/>
            <person name="Santos A.J."/>
        </authorList>
    </citation>
    <scope>NUCLEOTIDE SEQUENCE</scope>
    <source>
        <tissue evidence="1">Shoot tissue taken approximately 20 cm above the soil surface</tissue>
    </source>
</reference>
<accession>A0A0A9FX23</accession>
<dbReference type="EMBL" id="GBRH01182127">
    <property type="protein sequence ID" value="JAE15769.1"/>
    <property type="molecule type" value="Transcribed_RNA"/>
</dbReference>